<organism evidence="7 8">
    <name type="scientific">Alkalibacter rhizosphaerae</name>
    <dbReference type="NCBI Taxonomy" id="2815577"/>
    <lineage>
        <taxon>Bacteria</taxon>
        <taxon>Bacillati</taxon>
        <taxon>Bacillota</taxon>
        <taxon>Clostridia</taxon>
        <taxon>Eubacteriales</taxon>
        <taxon>Eubacteriaceae</taxon>
        <taxon>Alkalibacter</taxon>
    </lineage>
</organism>
<dbReference type="CDD" id="cd07995">
    <property type="entry name" value="TPK"/>
    <property type="match status" value="1"/>
</dbReference>
<keyword evidence="3" id="KW-0418">Kinase</keyword>
<dbReference type="PANTHER" id="PTHR41299:SF1">
    <property type="entry name" value="THIAMINE PYROPHOSPHOKINASE"/>
    <property type="match status" value="1"/>
</dbReference>
<evidence type="ECO:0000256" key="5">
    <source>
        <dbReference type="NCBIfam" id="TIGR01378"/>
    </source>
</evidence>
<dbReference type="SUPFAM" id="SSF63862">
    <property type="entry name" value="Thiamin pyrophosphokinase, substrate-binding domain"/>
    <property type="match status" value="1"/>
</dbReference>
<evidence type="ECO:0000259" key="6">
    <source>
        <dbReference type="SMART" id="SM00983"/>
    </source>
</evidence>
<dbReference type="InterPro" id="IPR007373">
    <property type="entry name" value="Thiamin_PyroPKinase_B1-bd"/>
</dbReference>
<evidence type="ECO:0000313" key="8">
    <source>
        <dbReference type="Proteomes" id="UP000663499"/>
    </source>
</evidence>
<dbReference type="GO" id="GO:0006772">
    <property type="term" value="P:thiamine metabolic process"/>
    <property type="evidence" value="ECO:0007669"/>
    <property type="project" value="UniProtKB-UniRule"/>
</dbReference>
<dbReference type="Pfam" id="PF04263">
    <property type="entry name" value="TPK_catalytic"/>
    <property type="match status" value="1"/>
</dbReference>
<dbReference type="GO" id="GO:0016301">
    <property type="term" value="F:kinase activity"/>
    <property type="evidence" value="ECO:0007669"/>
    <property type="project" value="UniProtKB-KW"/>
</dbReference>
<dbReference type="InterPro" id="IPR007371">
    <property type="entry name" value="TPK_catalytic"/>
</dbReference>
<dbReference type="SMART" id="SM00983">
    <property type="entry name" value="TPK_B1_binding"/>
    <property type="match status" value="1"/>
</dbReference>
<evidence type="ECO:0000256" key="2">
    <source>
        <dbReference type="ARBA" id="ARBA00022741"/>
    </source>
</evidence>
<dbReference type="AlphaFoldDB" id="A0A975AIP2"/>
<keyword evidence="4" id="KW-0067">ATP-binding</keyword>
<name>A0A975AIP2_9FIRM</name>
<dbReference type="InterPro" id="IPR053149">
    <property type="entry name" value="TPK"/>
</dbReference>
<dbReference type="GO" id="GO:0004788">
    <property type="term" value="F:thiamine diphosphokinase activity"/>
    <property type="evidence" value="ECO:0007669"/>
    <property type="project" value="UniProtKB-UniRule"/>
</dbReference>
<dbReference type="InterPro" id="IPR006282">
    <property type="entry name" value="Thi_PPkinase"/>
</dbReference>
<keyword evidence="8" id="KW-1185">Reference proteome</keyword>
<dbReference type="SUPFAM" id="SSF63999">
    <property type="entry name" value="Thiamin pyrophosphokinase, catalytic domain"/>
    <property type="match status" value="1"/>
</dbReference>
<dbReference type="Gene3D" id="3.40.50.10240">
    <property type="entry name" value="Thiamin pyrophosphokinase, catalytic domain"/>
    <property type="match status" value="1"/>
</dbReference>
<evidence type="ECO:0000256" key="3">
    <source>
        <dbReference type="ARBA" id="ARBA00022777"/>
    </source>
</evidence>
<sequence length="214" mass="23622">MKGLLIANGKMVNAEFYLDRMKAEVYDLVVCADGGANNAYKSGIMPHAIVGDMDSIHPDVREYYESTDVEFQCHPPEKDETDTEIALEYLIGAGCRSLDMFGCLGNRVDHALANVYLLVEMARKGVKARLIDETNELEVLLSSEKIQTKPGEIISLIPLSEKVEEVTLEGFAYPLVKETLNMGYSRGISNIAKGSEAVIEFSRGVLLVGRVKEE</sequence>
<protein>
    <recommendedName>
        <fullName evidence="5">Thiamine diphosphokinase</fullName>
        <ecNumber evidence="5">2.7.6.2</ecNumber>
    </recommendedName>
</protein>
<reference evidence="7" key="1">
    <citation type="submission" date="2021-03" db="EMBL/GenBank/DDBJ databases">
        <title>Alkalibacter marinus sp. nov., isolated from tidal flat sediment.</title>
        <authorList>
            <person name="Namirimu T."/>
            <person name="Yang J.-A."/>
            <person name="Yang S.-H."/>
            <person name="Kim Y.-J."/>
            <person name="Kwon K.K."/>
        </authorList>
    </citation>
    <scope>NUCLEOTIDE SEQUENCE</scope>
    <source>
        <strain evidence="7">ES005</strain>
    </source>
</reference>
<dbReference type="RefSeq" id="WP_207300081.1">
    <property type="nucleotide sequence ID" value="NZ_CP071444.1"/>
</dbReference>
<accession>A0A975AIP2</accession>
<dbReference type="GO" id="GO:0030975">
    <property type="term" value="F:thiamine binding"/>
    <property type="evidence" value="ECO:0007669"/>
    <property type="project" value="InterPro"/>
</dbReference>
<dbReference type="NCBIfam" id="TIGR01378">
    <property type="entry name" value="thi_PPkinase"/>
    <property type="match status" value="1"/>
</dbReference>
<dbReference type="PANTHER" id="PTHR41299">
    <property type="entry name" value="THIAMINE PYROPHOSPHOKINASE"/>
    <property type="match status" value="1"/>
</dbReference>
<dbReference type="GO" id="GO:0009229">
    <property type="term" value="P:thiamine diphosphate biosynthetic process"/>
    <property type="evidence" value="ECO:0007669"/>
    <property type="project" value="InterPro"/>
</dbReference>
<dbReference type="EMBL" id="CP071444">
    <property type="protein sequence ID" value="QSX08740.1"/>
    <property type="molecule type" value="Genomic_DNA"/>
</dbReference>
<evidence type="ECO:0000313" key="7">
    <source>
        <dbReference type="EMBL" id="QSX08740.1"/>
    </source>
</evidence>
<gene>
    <name evidence="7" type="ORF">J0B03_01215</name>
</gene>
<dbReference type="InterPro" id="IPR036759">
    <property type="entry name" value="TPK_catalytic_sf"/>
</dbReference>
<feature type="domain" description="Thiamin pyrophosphokinase thiamin-binding" evidence="6">
    <location>
        <begin position="133"/>
        <end position="207"/>
    </location>
</feature>
<proteinExistence type="predicted"/>
<keyword evidence="1 7" id="KW-0808">Transferase</keyword>
<dbReference type="Proteomes" id="UP000663499">
    <property type="component" value="Chromosome"/>
</dbReference>
<dbReference type="InterPro" id="IPR036371">
    <property type="entry name" value="TPK_B1-bd_sf"/>
</dbReference>
<dbReference type="KEGG" id="alka:J0B03_01215"/>
<evidence type="ECO:0000256" key="4">
    <source>
        <dbReference type="ARBA" id="ARBA00022840"/>
    </source>
</evidence>
<keyword evidence="2" id="KW-0547">Nucleotide-binding</keyword>
<evidence type="ECO:0000256" key="1">
    <source>
        <dbReference type="ARBA" id="ARBA00022679"/>
    </source>
</evidence>
<dbReference type="GO" id="GO:0005524">
    <property type="term" value="F:ATP binding"/>
    <property type="evidence" value="ECO:0007669"/>
    <property type="project" value="UniProtKB-KW"/>
</dbReference>
<dbReference type="Pfam" id="PF04265">
    <property type="entry name" value="TPK_B1_binding"/>
    <property type="match status" value="1"/>
</dbReference>
<dbReference type="EC" id="2.7.6.2" evidence="5"/>